<dbReference type="EMBL" id="AMWG01000041">
    <property type="protein sequence ID" value="ELP34133.1"/>
    <property type="molecule type" value="Genomic_DNA"/>
</dbReference>
<dbReference type="AlphaFoldDB" id="L7CJF1"/>
<dbReference type="PATRIC" id="fig|993516.3.peg.2054"/>
<sequence length="78" mass="8935">MEREIYLRCWSQPYLVIADSGERFNNRVDELEFGTTRDLDNIRRLISVCVGPLNNGDPSRVVLRYGFIRGNIDAKSGS</sequence>
<protein>
    <submittedName>
        <fullName evidence="1">Uncharacterized protein</fullName>
    </submittedName>
</protein>
<evidence type="ECO:0000313" key="2">
    <source>
        <dbReference type="Proteomes" id="UP000010959"/>
    </source>
</evidence>
<dbReference type="Proteomes" id="UP000010959">
    <property type="component" value="Unassembled WGS sequence"/>
</dbReference>
<accession>L7CJF1</accession>
<comment type="caution">
    <text evidence="1">The sequence shown here is derived from an EMBL/GenBank/DDBJ whole genome shotgun (WGS) entry which is preliminary data.</text>
</comment>
<dbReference type="RefSeq" id="WP_007337039.1">
    <property type="nucleotide sequence ID" value="NZ_AMWG01000041.1"/>
</dbReference>
<proteinExistence type="predicted"/>
<name>L7CJF1_RHOBT</name>
<evidence type="ECO:0000313" key="1">
    <source>
        <dbReference type="EMBL" id="ELP34133.1"/>
    </source>
</evidence>
<gene>
    <name evidence="1" type="ORF">RBSWK_01926</name>
</gene>
<organism evidence="1 2">
    <name type="scientific">Rhodopirellula baltica SWK14</name>
    <dbReference type="NCBI Taxonomy" id="993516"/>
    <lineage>
        <taxon>Bacteria</taxon>
        <taxon>Pseudomonadati</taxon>
        <taxon>Planctomycetota</taxon>
        <taxon>Planctomycetia</taxon>
        <taxon>Pirellulales</taxon>
        <taxon>Pirellulaceae</taxon>
        <taxon>Rhodopirellula</taxon>
    </lineage>
</organism>
<reference evidence="1 2" key="1">
    <citation type="journal article" date="2013" name="Mar. Genomics">
        <title>Expression of sulfatases in Rhodopirellula baltica and the diversity of sulfatases in the genus Rhodopirellula.</title>
        <authorList>
            <person name="Wegner C.E."/>
            <person name="Richter-Heitmann T."/>
            <person name="Klindworth A."/>
            <person name="Klockow C."/>
            <person name="Richter M."/>
            <person name="Achstetter T."/>
            <person name="Glockner F.O."/>
            <person name="Harder J."/>
        </authorList>
    </citation>
    <scope>NUCLEOTIDE SEQUENCE [LARGE SCALE GENOMIC DNA]</scope>
    <source>
        <strain evidence="1 2">SWK14</strain>
    </source>
</reference>